<evidence type="ECO:0000313" key="4">
    <source>
        <dbReference type="Proteomes" id="UP001498771"/>
    </source>
</evidence>
<dbReference type="EMBL" id="JBBJBU010000003">
    <property type="protein sequence ID" value="KAK7206188.1"/>
    <property type="molecule type" value="Genomic_DNA"/>
</dbReference>
<keyword evidence="1" id="KW-0175">Coiled coil</keyword>
<feature type="region of interest" description="Disordered" evidence="2">
    <location>
        <begin position="278"/>
        <end position="324"/>
    </location>
</feature>
<evidence type="ECO:0000256" key="1">
    <source>
        <dbReference type="SAM" id="Coils"/>
    </source>
</evidence>
<reference evidence="3 4" key="1">
    <citation type="submission" date="2024-03" db="EMBL/GenBank/DDBJ databases">
        <title>Genome-scale model development and genomic sequencing of the oleaginous clade Lipomyces.</title>
        <authorList>
            <consortium name="Lawrence Berkeley National Laboratory"/>
            <person name="Czajka J.J."/>
            <person name="Han Y."/>
            <person name="Kim J."/>
            <person name="Mondo S.J."/>
            <person name="Hofstad B.A."/>
            <person name="Robles A."/>
            <person name="Haridas S."/>
            <person name="Riley R."/>
            <person name="LaButti K."/>
            <person name="Pangilinan J."/>
            <person name="Andreopoulos W."/>
            <person name="Lipzen A."/>
            <person name="Yan J."/>
            <person name="Wang M."/>
            <person name="Ng V."/>
            <person name="Grigoriev I.V."/>
            <person name="Spatafora J.W."/>
            <person name="Magnuson J.K."/>
            <person name="Baker S.E."/>
            <person name="Pomraning K.R."/>
        </authorList>
    </citation>
    <scope>NUCLEOTIDE SEQUENCE [LARGE SCALE GENOMIC DNA]</scope>
    <source>
        <strain evidence="3 4">Phaff 52-87</strain>
    </source>
</reference>
<feature type="region of interest" description="Disordered" evidence="2">
    <location>
        <begin position="104"/>
        <end position="212"/>
    </location>
</feature>
<gene>
    <name evidence="3" type="ORF">BZA70DRAFT_275977</name>
</gene>
<dbReference type="RefSeq" id="XP_064769221.1">
    <property type="nucleotide sequence ID" value="XM_064912232.1"/>
</dbReference>
<evidence type="ECO:0000313" key="3">
    <source>
        <dbReference type="EMBL" id="KAK7206188.1"/>
    </source>
</evidence>
<feature type="coiled-coil region" evidence="1">
    <location>
        <begin position="362"/>
        <end position="452"/>
    </location>
</feature>
<evidence type="ECO:0000256" key="2">
    <source>
        <dbReference type="SAM" id="MobiDB-lite"/>
    </source>
</evidence>
<dbReference type="GeneID" id="90037744"/>
<dbReference type="Proteomes" id="UP001498771">
    <property type="component" value="Unassembled WGS sequence"/>
</dbReference>
<feature type="compositionally biased region" description="Low complexity" evidence="2">
    <location>
        <begin position="113"/>
        <end position="125"/>
    </location>
</feature>
<feature type="compositionally biased region" description="Basic and acidic residues" evidence="2">
    <location>
        <begin position="279"/>
        <end position="301"/>
    </location>
</feature>
<feature type="compositionally biased region" description="Polar residues" evidence="2">
    <location>
        <begin position="194"/>
        <end position="203"/>
    </location>
</feature>
<feature type="compositionally biased region" description="Basic residues" evidence="2">
    <location>
        <begin position="310"/>
        <end position="320"/>
    </location>
</feature>
<feature type="compositionally biased region" description="Polar residues" evidence="2">
    <location>
        <begin position="162"/>
        <end position="180"/>
    </location>
</feature>
<sequence length="462" mass="52029">MANVRAAMNWVFDANGLDETTIDEKLRQEGIDISYDNLPDSPAPAAWALQALPAFITGTPKPKKWISNHDVEDMEVDGEQGNNNVGEEEPLLFDEQFYRDLDQQKPQSQPNIQPRVEPQHQQQQPGVFRPKESLRSNLLRKLAKTAVSEPEKENRNPDGVLQQPQLPTQNGPKSLANDTLGSVVPSLDTPTRLPHNNTRSRQPQPAGILRTPGTATSKKVVSFAPAEGGGPVDELATKGLRIRSGLPRNFPGKFPSPWTPKSVIDRLDLADTPTTSFARRAEIERQKQEAEVSKLKPESESKAGPTTKQTKAHHQKSRRKSFSEAETKQLTYVFETLASNNQGLEALLTQKVISNAQQGAQSNTVSEEAEYWRKKYEEAEEEKNETIKLMEESQQHMDMLLIHAKEKEQQIAELRRQLEQERKSNLETCMRVLEMQKDMQSLKEASKKALRRRLAEIAAKGR</sequence>
<keyword evidence="4" id="KW-1185">Reference proteome</keyword>
<name>A0ABR1FAP5_9ASCO</name>
<protein>
    <submittedName>
        <fullName evidence="3">Uncharacterized protein</fullName>
    </submittedName>
</protein>
<proteinExistence type="predicted"/>
<comment type="caution">
    <text evidence="3">The sequence shown here is derived from an EMBL/GenBank/DDBJ whole genome shotgun (WGS) entry which is preliminary data.</text>
</comment>
<accession>A0ABR1FAP5</accession>
<organism evidence="3 4">
    <name type="scientific">Myxozyma melibiosi</name>
    <dbReference type="NCBI Taxonomy" id="54550"/>
    <lineage>
        <taxon>Eukaryota</taxon>
        <taxon>Fungi</taxon>
        <taxon>Dikarya</taxon>
        <taxon>Ascomycota</taxon>
        <taxon>Saccharomycotina</taxon>
        <taxon>Lipomycetes</taxon>
        <taxon>Lipomycetales</taxon>
        <taxon>Lipomycetaceae</taxon>
        <taxon>Myxozyma</taxon>
    </lineage>
</organism>